<evidence type="ECO:0000313" key="13">
    <source>
        <dbReference type="EMBL" id="CAL4892491.1"/>
    </source>
</evidence>
<feature type="compositionally biased region" description="Low complexity" evidence="11">
    <location>
        <begin position="28"/>
        <end position="38"/>
    </location>
</feature>
<dbReference type="InterPro" id="IPR000719">
    <property type="entry name" value="Prot_kinase_dom"/>
</dbReference>
<evidence type="ECO:0000313" key="14">
    <source>
        <dbReference type="Proteomes" id="UP001497457"/>
    </source>
</evidence>
<reference evidence="13" key="1">
    <citation type="submission" date="2024-10" db="EMBL/GenBank/DDBJ databases">
        <authorList>
            <person name="Ryan C."/>
        </authorList>
    </citation>
    <scope>NUCLEOTIDE SEQUENCE [LARGE SCALE GENOMIC DNA]</scope>
</reference>
<evidence type="ECO:0000256" key="6">
    <source>
        <dbReference type="ARBA" id="ARBA00022777"/>
    </source>
</evidence>
<feature type="domain" description="Protein kinase" evidence="12">
    <location>
        <begin position="51"/>
        <end position="353"/>
    </location>
</feature>
<accession>A0ABC8VKA5</accession>
<dbReference type="PANTHER" id="PTHR24056">
    <property type="entry name" value="CELL DIVISION PROTEIN KINASE"/>
    <property type="match status" value="1"/>
</dbReference>
<keyword evidence="3" id="KW-0597">Phosphoprotein</keyword>
<dbReference type="Pfam" id="PF00069">
    <property type="entry name" value="Pkinase"/>
    <property type="match status" value="1"/>
</dbReference>
<dbReference type="SMART" id="SM00220">
    <property type="entry name" value="S_TKc"/>
    <property type="match status" value="1"/>
</dbReference>
<comment type="similarity">
    <text evidence="1">Belongs to the protein kinase superfamily. CMGC Ser/Thr protein kinase family. CDC2/CDKX subfamily.</text>
</comment>
<evidence type="ECO:0000256" key="9">
    <source>
        <dbReference type="PROSITE-ProRule" id="PRU10141"/>
    </source>
</evidence>
<evidence type="ECO:0000256" key="4">
    <source>
        <dbReference type="ARBA" id="ARBA00022679"/>
    </source>
</evidence>
<gene>
    <name evidence="13" type="ORF">URODEC1_LOCUS4300</name>
</gene>
<evidence type="ECO:0000256" key="7">
    <source>
        <dbReference type="ARBA" id="ARBA00022840"/>
    </source>
</evidence>
<dbReference type="PROSITE" id="PS00108">
    <property type="entry name" value="PROTEIN_KINASE_ST"/>
    <property type="match status" value="1"/>
</dbReference>
<dbReference type="Proteomes" id="UP001497457">
    <property type="component" value="Chromosome 10rd"/>
</dbReference>
<dbReference type="Gene3D" id="3.30.200.20">
    <property type="entry name" value="Phosphorylase Kinase, domain 1"/>
    <property type="match status" value="1"/>
</dbReference>
<evidence type="ECO:0000256" key="3">
    <source>
        <dbReference type="ARBA" id="ARBA00022553"/>
    </source>
</evidence>
<keyword evidence="7 9" id="KW-0067">ATP-binding</keyword>
<dbReference type="InterPro" id="IPR050108">
    <property type="entry name" value="CDK"/>
</dbReference>
<name>A0ABC8VKA5_9POAL</name>
<dbReference type="Gene3D" id="1.10.510.10">
    <property type="entry name" value="Transferase(Phosphotransferase) domain 1"/>
    <property type="match status" value="1"/>
</dbReference>
<dbReference type="PROSITE" id="PS00107">
    <property type="entry name" value="PROTEIN_KINASE_ATP"/>
    <property type="match status" value="1"/>
</dbReference>
<dbReference type="InterPro" id="IPR011009">
    <property type="entry name" value="Kinase-like_dom_sf"/>
</dbReference>
<keyword evidence="5 9" id="KW-0547">Nucleotide-binding</keyword>
<evidence type="ECO:0000256" key="8">
    <source>
        <dbReference type="ARBA" id="ARBA00049280"/>
    </source>
</evidence>
<dbReference type="EC" id="2.7.11.23" evidence="2"/>
<evidence type="ECO:0000256" key="5">
    <source>
        <dbReference type="ARBA" id="ARBA00022741"/>
    </source>
</evidence>
<evidence type="ECO:0000256" key="1">
    <source>
        <dbReference type="ARBA" id="ARBA00006485"/>
    </source>
</evidence>
<proteinExistence type="inferred from homology"/>
<evidence type="ECO:0000256" key="2">
    <source>
        <dbReference type="ARBA" id="ARBA00012409"/>
    </source>
</evidence>
<keyword evidence="10" id="KW-0723">Serine/threonine-protein kinase</keyword>
<dbReference type="InterPro" id="IPR008271">
    <property type="entry name" value="Ser/Thr_kinase_AS"/>
</dbReference>
<dbReference type="EMBL" id="OZ075120">
    <property type="protein sequence ID" value="CAL4892491.1"/>
    <property type="molecule type" value="Genomic_DNA"/>
</dbReference>
<dbReference type="InterPro" id="IPR017441">
    <property type="entry name" value="Protein_kinase_ATP_BS"/>
</dbReference>
<dbReference type="GO" id="GO:0005524">
    <property type="term" value="F:ATP binding"/>
    <property type="evidence" value="ECO:0007669"/>
    <property type="project" value="UniProtKB-UniRule"/>
</dbReference>
<keyword evidence="6" id="KW-0418">Kinase</keyword>
<protein>
    <recommendedName>
        <fullName evidence="2">[RNA-polymerase]-subunit kinase</fullName>
        <ecNumber evidence="2">2.7.11.23</ecNumber>
    </recommendedName>
</protein>
<comment type="catalytic activity">
    <reaction evidence="8">
        <text>[DNA-directed RNA polymerase] + ATP = phospho-[DNA-directed RNA polymerase] + ADP + H(+)</text>
        <dbReference type="Rhea" id="RHEA:10216"/>
        <dbReference type="Rhea" id="RHEA-COMP:11321"/>
        <dbReference type="Rhea" id="RHEA-COMP:11322"/>
        <dbReference type="ChEBI" id="CHEBI:15378"/>
        <dbReference type="ChEBI" id="CHEBI:30616"/>
        <dbReference type="ChEBI" id="CHEBI:43176"/>
        <dbReference type="ChEBI" id="CHEBI:68546"/>
        <dbReference type="ChEBI" id="CHEBI:456216"/>
        <dbReference type="EC" id="2.7.11.23"/>
    </reaction>
</comment>
<dbReference type="SUPFAM" id="SSF56112">
    <property type="entry name" value="Protein kinase-like (PK-like)"/>
    <property type="match status" value="1"/>
</dbReference>
<dbReference type="GO" id="GO:0008353">
    <property type="term" value="F:RNA polymerase II CTD heptapeptide repeat kinase activity"/>
    <property type="evidence" value="ECO:0007669"/>
    <property type="project" value="UniProtKB-EC"/>
</dbReference>
<keyword evidence="4" id="KW-0808">Transferase</keyword>
<keyword evidence="14" id="KW-1185">Reference proteome</keyword>
<dbReference type="PROSITE" id="PS50011">
    <property type="entry name" value="PROTEIN_KINASE_DOM"/>
    <property type="match status" value="1"/>
</dbReference>
<feature type="region of interest" description="Disordered" evidence="11">
    <location>
        <begin position="14"/>
        <end position="44"/>
    </location>
</feature>
<feature type="binding site" evidence="9">
    <location>
        <position position="80"/>
    </location>
    <ligand>
        <name>ATP</name>
        <dbReference type="ChEBI" id="CHEBI:30616"/>
    </ligand>
</feature>
<evidence type="ECO:0000259" key="12">
    <source>
        <dbReference type="PROSITE" id="PS50011"/>
    </source>
</evidence>
<dbReference type="PANTHER" id="PTHR24056:SF390">
    <property type="entry name" value="OS12G0432000 PROTEIN"/>
    <property type="match status" value="1"/>
</dbReference>
<evidence type="ECO:0000256" key="11">
    <source>
        <dbReference type="SAM" id="MobiDB-lite"/>
    </source>
</evidence>
<sequence>MAYCKTQRAMQAAATAAAERKKRREMARAAASATASSPRAPPLNVKTTSRYEKLEPIGAGAFGVVYRALDLRTGEIVALKCLNGIDDHIDGRRVDSIFAGEVRALEACRGVPCVVQLRDACRHDPATGEALIAMELVSGPSLKDAMRGRNGVPRRHGEREVRRVARKLLAGAAGIHAAGLMHRDMKPDNVLVHGGGGGLELKICELGRARATADEPPFSNPVVARSYRAPELLLGCREYGAGVDTWAIGCIVAELLAGGLLFCGDTSWEQLGEVLGVLGTGDIREWSQCPERLPGGCGPTSFLREMFPSSPELAMVSGRPALSEAGFEVLSGLLRCNPEKRMTAADALKCRWFEEADEG</sequence>
<evidence type="ECO:0000256" key="10">
    <source>
        <dbReference type="RuleBase" id="RU000304"/>
    </source>
</evidence>
<organism evidence="13 14">
    <name type="scientific">Urochloa decumbens</name>
    <dbReference type="NCBI Taxonomy" id="240449"/>
    <lineage>
        <taxon>Eukaryota</taxon>
        <taxon>Viridiplantae</taxon>
        <taxon>Streptophyta</taxon>
        <taxon>Embryophyta</taxon>
        <taxon>Tracheophyta</taxon>
        <taxon>Spermatophyta</taxon>
        <taxon>Magnoliopsida</taxon>
        <taxon>Liliopsida</taxon>
        <taxon>Poales</taxon>
        <taxon>Poaceae</taxon>
        <taxon>PACMAD clade</taxon>
        <taxon>Panicoideae</taxon>
        <taxon>Panicodae</taxon>
        <taxon>Paniceae</taxon>
        <taxon>Melinidinae</taxon>
        <taxon>Urochloa</taxon>
    </lineage>
</organism>
<dbReference type="AlphaFoldDB" id="A0ABC8VKA5"/>